<reference evidence="1" key="1">
    <citation type="submission" date="2021-01" db="EMBL/GenBank/DDBJ databases">
        <authorList>
            <person name="Corre E."/>
            <person name="Pelletier E."/>
            <person name="Niang G."/>
            <person name="Scheremetjew M."/>
            <person name="Finn R."/>
            <person name="Kale V."/>
            <person name="Holt S."/>
            <person name="Cochrane G."/>
            <person name="Meng A."/>
            <person name="Brown T."/>
            <person name="Cohen L."/>
        </authorList>
    </citation>
    <scope>NUCLEOTIDE SEQUENCE</scope>
    <source>
        <strain evidence="1">SAG 63-3</strain>
    </source>
</reference>
<evidence type="ECO:0000313" key="1">
    <source>
        <dbReference type="EMBL" id="CAD8783824.1"/>
    </source>
</evidence>
<dbReference type="Gene3D" id="1.25.40.10">
    <property type="entry name" value="Tetratricopeptide repeat domain"/>
    <property type="match status" value="2"/>
</dbReference>
<proteinExistence type="predicted"/>
<dbReference type="InterPro" id="IPR019734">
    <property type="entry name" value="TPR_rpt"/>
</dbReference>
<dbReference type="Pfam" id="PF13424">
    <property type="entry name" value="TPR_12"/>
    <property type="match status" value="1"/>
</dbReference>
<dbReference type="EMBL" id="HBFM01026071">
    <property type="protein sequence ID" value="CAD8783824.1"/>
    <property type="molecule type" value="Transcribed_RNA"/>
</dbReference>
<dbReference type="SMART" id="SM00028">
    <property type="entry name" value="TPR"/>
    <property type="match status" value="4"/>
</dbReference>
<dbReference type="AlphaFoldDB" id="A0A7S0YML5"/>
<protein>
    <recommendedName>
        <fullName evidence="2">MalT-like TPR region domain-containing protein</fullName>
    </recommendedName>
</protein>
<accession>A0A7S0YML5</accession>
<dbReference type="InterPro" id="IPR011990">
    <property type="entry name" value="TPR-like_helical_dom_sf"/>
</dbReference>
<evidence type="ECO:0008006" key="2">
    <source>
        <dbReference type="Google" id="ProtNLM"/>
    </source>
</evidence>
<name>A0A7S0YML5_9CHLO</name>
<organism evidence="1">
    <name type="scientific">Polytomella parva</name>
    <dbReference type="NCBI Taxonomy" id="51329"/>
    <lineage>
        <taxon>Eukaryota</taxon>
        <taxon>Viridiplantae</taxon>
        <taxon>Chlorophyta</taxon>
        <taxon>core chlorophytes</taxon>
        <taxon>Chlorophyceae</taxon>
        <taxon>CS clade</taxon>
        <taxon>Chlamydomonadales</taxon>
        <taxon>Chlamydomonadaceae</taxon>
        <taxon>Polytomella</taxon>
    </lineage>
</organism>
<dbReference type="SUPFAM" id="SSF48452">
    <property type="entry name" value="TPR-like"/>
    <property type="match status" value="1"/>
</dbReference>
<sequence length="464" mass="49386">MKVGRVSSIVARAVRTAAPSSAFLSTSSASVSLLPSSSLSYSSVSPPRSLFTATVPRISFQGRNLPFSHIDPALSRGFSAGASGENNDDNNGKLTLGEALNRLVDAAVEKVEENNMSEAISILEGGLTLFAPRFPNYPEIGELHGQLSLLLFAQDKYEDAAKHARPALEITEKHFGRRSILTAHRLLRLGAALAGLGQPATALPALREAYDILGEMNQDAAQAEAGFYMDLCVLSNSRDEQSITAIEDNLLANLARMTKGYGGGTMLVTLATAQHTRLVHAAIEKDFHIGEGLLKQHLKVLAAASVTGDGGAEAAVATYKLATLYYANDMLAAAVGRVQEAALLARRHADAGDLEMLCQHRMGMVLAARGDTRQAKKLLEKTLAAYAEMGKQSGAAGMLAKEAEIGLSMCRFFDFLPLGSDAVHAALDELTKKIQELGQSIGQSHMLVQGATKYLGQFYKAASK</sequence>
<gene>
    <name evidence="1" type="ORF">PPAR00522_LOCUS16851</name>
</gene>